<organism evidence="2 3">
    <name type="scientific">Alloalcanivorax gelatiniphagus</name>
    <dbReference type="NCBI Taxonomy" id="1194167"/>
    <lineage>
        <taxon>Bacteria</taxon>
        <taxon>Pseudomonadati</taxon>
        <taxon>Pseudomonadota</taxon>
        <taxon>Gammaproteobacteria</taxon>
        <taxon>Oceanospirillales</taxon>
        <taxon>Alcanivoracaceae</taxon>
        <taxon>Alloalcanivorax</taxon>
    </lineage>
</organism>
<evidence type="ECO:0000259" key="1">
    <source>
        <dbReference type="Pfam" id="PF11726"/>
    </source>
</evidence>
<accession>A0ABY2XQ29</accession>
<reference evidence="2 3" key="1">
    <citation type="submission" date="2019-05" db="EMBL/GenBank/DDBJ databases">
        <title>Genome of Alcanivorax gelatiniphagus, an oil degrading marine bacteria.</title>
        <authorList>
            <person name="Kwon K.K."/>
        </authorList>
    </citation>
    <scope>NUCLEOTIDE SEQUENCE [LARGE SCALE GENOMIC DNA]</scope>
    <source>
        <strain evidence="2 3">MEBiC 08158</strain>
    </source>
</reference>
<name>A0ABY2XQ29_9GAMM</name>
<protein>
    <submittedName>
        <fullName evidence="2">Inovirus Gp2 family protein</fullName>
    </submittedName>
</protein>
<dbReference type="InterPro" id="IPR057271">
    <property type="entry name" value="YagK_YfjJ_C"/>
</dbReference>
<dbReference type="EMBL" id="VCQT01000022">
    <property type="protein sequence ID" value="TMW13793.1"/>
    <property type="molecule type" value="Genomic_DNA"/>
</dbReference>
<evidence type="ECO:0000313" key="3">
    <source>
        <dbReference type="Proteomes" id="UP000739180"/>
    </source>
</evidence>
<comment type="caution">
    <text evidence="2">The sequence shown here is derived from an EMBL/GenBank/DDBJ whole genome shotgun (WGS) entry which is preliminary data.</text>
</comment>
<dbReference type="Pfam" id="PF11726">
    <property type="entry name" value="YagK_YfjJ_C"/>
    <property type="match status" value="1"/>
</dbReference>
<dbReference type="Proteomes" id="UP000739180">
    <property type="component" value="Unassembled WGS sequence"/>
</dbReference>
<keyword evidence="3" id="KW-1185">Reference proteome</keyword>
<gene>
    <name evidence="2" type="ORF">FGS76_06635</name>
</gene>
<feature type="domain" description="YagK/YfjJ C-terminal" evidence="1">
    <location>
        <begin position="50"/>
        <end position="220"/>
    </location>
</feature>
<proteinExistence type="predicted"/>
<sequence>METHPKNRNLTLTYGPLWRGWPLCPGHAPFVSEYLDLLLETMQEASSVNKRLCAFRFDLHYPPELTSQPESAISRFFHRLQREVDKEASMKTRRYPCRIYHAWAAERHLSARNHYHVAILVNKDAYYSWGPFPSLIGGNTGLGTRGGMAHCIVRAWAHALGVPPEMVVGSVHYANNGIYYLNSNRPNRSAEFAAIFERVSYMAKAATKIYGQGFRSFGCSRRKEIGQLAH</sequence>
<evidence type="ECO:0000313" key="2">
    <source>
        <dbReference type="EMBL" id="TMW13793.1"/>
    </source>
</evidence>